<dbReference type="Proteomes" id="UP000237271">
    <property type="component" value="Unassembled WGS sequence"/>
</dbReference>
<name>A0A2P4YV23_9STRA</name>
<organism evidence="3 4">
    <name type="scientific">Phytophthora palmivora</name>
    <dbReference type="NCBI Taxonomy" id="4796"/>
    <lineage>
        <taxon>Eukaryota</taxon>
        <taxon>Sar</taxon>
        <taxon>Stramenopiles</taxon>
        <taxon>Oomycota</taxon>
        <taxon>Peronosporomycetes</taxon>
        <taxon>Peronosporales</taxon>
        <taxon>Peronosporaceae</taxon>
        <taxon>Phytophthora</taxon>
    </lineage>
</organism>
<feature type="domain" description="PiggyBac transposable element-derived protein" evidence="2">
    <location>
        <begin position="311"/>
        <end position="566"/>
    </location>
</feature>
<dbReference type="AlphaFoldDB" id="A0A2P4YV23"/>
<dbReference type="Pfam" id="PF13843">
    <property type="entry name" value="DDE_Tnp_1_7"/>
    <property type="match status" value="1"/>
</dbReference>
<accession>A0A2P4YV23</accession>
<keyword evidence="4" id="KW-1185">Reference proteome</keyword>
<protein>
    <recommendedName>
        <fullName evidence="2">PiggyBac transposable element-derived protein domain-containing protein</fullName>
    </recommendedName>
</protein>
<evidence type="ECO:0000259" key="2">
    <source>
        <dbReference type="Pfam" id="PF13843"/>
    </source>
</evidence>
<evidence type="ECO:0000313" key="3">
    <source>
        <dbReference type="EMBL" id="POM81657.1"/>
    </source>
</evidence>
<feature type="region of interest" description="Disordered" evidence="1">
    <location>
        <begin position="793"/>
        <end position="826"/>
    </location>
</feature>
<evidence type="ECO:0000256" key="1">
    <source>
        <dbReference type="SAM" id="MobiDB-lite"/>
    </source>
</evidence>
<dbReference type="EMBL" id="NCKW01000036">
    <property type="protein sequence ID" value="POM81657.1"/>
    <property type="molecule type" value="Genomic_DNA"/>
</dbReference>
<dbReference type="PANTHER" id="PTHR46599">
    <property type="entry name" value="PIGGYBAC TRANSPOSABLE ELEMENT-DERIVED PROTEIN 4"/>
    <property type="match status" value="1"/>
</dbReference>
<feature type="compositionally biased region" description="Basic and acidic residues" evidence="1">
    <location>
        <begin position="16"/>
        <end position="28"/>
    </location>
</feature>
<dbReference type="PANTHER" id="PTHR46599:SF3">
    <property type="entry name" value="PIGGYBAC TRANSPOSABLE ELEMENT-DERIVED PROTEIN 4"/>
    <property type="match status" value="1"/>
</dbReference>
<evidence type="ECO:0000313" key="4">
    <source>
        <dbReference type="Proteomes" id="UP000237271"/>
    </source>
</evidence>
<comment type="caution">
    <text evidence="3">The sequence shown here is derived from an EMBL/GenBank/DDBJ whole genome shotgun (WGS) entry which is preliminary data.</text>
</comment>
<feature type="region of interest" description="Disordered" evidence="1">
    <location>
        <begin position="1"/>
        <end position="34"/>
    </location>
</feature>
<dbReference type="InterPro" id="IPR029526">
    <property type="entry name" value="PGBD"/>
</dbReference>
<dbReference type="OrthoDB" id="122438at2759"/>
<reference evidence="3 4" key="1">
    <citation type="journal article" date="2017" name="Genome Biol. Evol.">
        <title>Phytophthora megakarya and P. palmivora, closely related causal agents of cacao black pod rot, underwent increases in genome sizes and gene numbers by different mechanisms.</title>
        <authorList>
            <person name="Ali S.S."/>
            <person name="Shao J."/>
            <person name="Lary D.J."/>
            <person name="Kronmiller B."/>
            <person name="Shen D."/>
            <person name="Strem M.D."/>
            <person name="Amoako-Attah I."/>
            <person name="Akrofi A.Y."/>
            <person name="Begoude B.A."/>
            <person name="Ten Hoopen G.M."/>
            <person name="Coulibaly K."/>
            <person name="Kebe B.I."/>
            <person name="Melnick R.L."/>
            <person name="Guiltinan M.J."/>
            <person name="Tyler B.M."/>
            <person name="Meinhardt L.W."/>
            <person name="Bailey B.A."/>
        </authorList>
    </citation>
    <scope>NUCLEOTIDE SEQUENCE [LARGE SCALE GENOMIC DNA]</scope>
    <source>
        <strain evidence="4">sbr112.9</strain>
    </source>
</reference>
<feature type="region of interest" description="Disordered" evidence="1">
    <location>
        <begin position="156"/>
        <end position="182"/>
    </location>
</feature>
<gene>
    <name evidence="3" type="ORF">PHPALM_344</name>
</gene>
<sequence>MNNQPCLSFWNLPDGTHSDDEAGKDGRTKRPAGIETEWRYVNPDGSEVFIGEDAVVIHALESGLLIDDELEEQKVEYNASSTTEEAEDSGVRASQIDTTAQLSQGTLDDLFGSESDSDVALSQAAVPRAFGLSTEDFETAGSQREAAANLQLLSEASGAESETEAGNDRASTPGPVLRPRTSVKMDVNFVPEDENLSSYETFSSGESDIGGIDDTNADEIADTPSDDDVLTDDDAPYMDNAFVESLLIGEGGLNKKALEARSSALRATKWTPVSSQFEEASTAYPGMNGEEAQPVQELRSVCHSPLLTLFYFMPKSLWVAINAETNRYCTQQIMKRARVIHAKQSDRTVESLAQIRRRLLAKPAYQTVEILQVLGLLVARMLCPQNRRFAAHWSLTEDGAVPAGTFGRFMGRNRCQDILRDLHFVDNEGERSRDKLWKLRPIVNKLQERFLAGWTLPAVFSFDEGVLPSTSRRNTTRMFMPDKPRRYGSKMFMVCDARTAYCHRFEMYAGKRHGGDTGDTSFDHKSGAAAVVRNLKIVLTENRRRTWHLVVIDRFYSSVLLAIELLGMSVNVKRVGPITVPCPAAVTDYQRWMGGVDVHDQLRLQKFSLQTSTKFQKYYLSLFLGLVDLACVNAFISHKETARLAGTQAMTRGDWYCVLQNQLLQLKAEDFAGVMVTPPSHCQKRKRAPVRLAHQVEQSEDWVTVSGVQKRRQRSCKVCALLRTNKKKKSFATTFYCERCSVDNAKCWLCNKIRHTYRGEAKTCFAIWHEEFECGQVIPATLGKKVVLRRPGQEAGLRKKTRRELQLHNGDADDEGAGIDKGSDQQ</sequence>
<proteinExistence type="predicted"/>